<protein>
    <submittedName>
        <fullName evidence="2">Uncharacterized protein</fullName>
    </submittedName>
</protein>
<proteinExistence type="predicted"/>
<dbReference type="RefSeq" id="WP_015820657.1">
    <property type="nucleotide sequence ID" value="NC_012997.1"/>
</dbReference>
<dbReference type="AlphaFoldDB" id="C5BS00"/>
<reference evidence="2 3" key="1">
    <citation type="journal article" date="2009" name="PLoS ONE">
        <title>The complete genome of Teredinibacter turnerae T7901: an intracellular endosymbiont of marine wood-boring bivalves (shipworms).</title>
        <authorList>
            <person name="Yang J.C."/>
            <person name="Madupu R."/>
            <person name="Durkin A.S."/>
            <person name="Ekborg N.A."/>
            <person name="Pedamallu C.S."/>
            <person name="Hostetler J.B."/>
            <person name="Radune D."/>
            <person name="Toms B.S."/>
            <person name="Henrissat B."/>
            <person name="Coutinho P.M."/>
            <person name="Schwarz S."/>
            <person name="Field L."/>
            <person name="Trindade-Silva A.E."/>
            <person name="Soares C.A.G."/>
            <person name="Elshahawi S."/>
            <person name="Hanora A."/>
            <person name="Schmidt E.W."/>
            <person name="Haygood M.G."/>
            <person name="Posfai J."/>
            <person name="Benner J."/>
            <person name="Madinger C."/>
            <person name="Nove J."/>
            <person name="Anton B."/>
            <person name="Chaudhary K."/>
            <person name="Foster J."/>
            <person name="Holman A."/>
            <person name="Kumar S."/>
            <person name="Lessard P.A."/>
            <person name="Luyten Y.A."/>
            <person name="Slatko B."/>
            <person name="Wood N."/>
            <person name="Wu B."/>
            <person name="Teplitski M."/>
            <person name="Mougous J.D."/>
            <person name="Ward N."/>
            <person name="Eisen J.A."/>
            <person name="Badger J.H."/>
            <person name="Distel D.L."/>
        </authorList>
    </citation>
    <scope>NUCLEOTIDE SEQUENCE [LARGE SCALE GENOMIC DNA]</scope>
    <source>
        <strain evidence="3">ATCC 39867 / T7901</strain>
    </source>
</reference>
<dbReference type="STRING" id="377629.TERTU_1325"/>
<evidence type="ECO:0000313" key="2">
    <source>
        <dbReference type="EMBL" id="ACR14543.1"/>
    </source>
</evidence>
<evidence type="ECO:0000256" key="1">
    <source>
        <dbReference type="SAM" id="MobiDB-lite"/>
    </source>
</evidence>
<feature type="compositionally biased region" description="Low complexity" evidence="1">
    <location>
        <begin position="80"/>
        <end position="90"/>
    </location>
</feature>
<accession>C5BS00</accession>
<feature type="region of interest" description="Disordered" evidence="1">
    <location>
        <begin position="80"/>
        <end position="107"/>
    </location>
</feature>
<gene>
    <name evidence="2" type="ordered locus">TERTU_1325</name>
</gene>
<keyword evidence="3" id="KW-1185">Reference proteome</keyword>
<dbReference type="KEGG" id="ttu:TERTU_1325"/>
<sequence>MRAIFSRGQTQITLLALLVLVALAGVIAVIFRPVRPAPPISLEFAPAPKRVAPAPPPVTYVRPTPVASAAQPFSVADSAAAPNLPEAPAESVAEQTPQRLAETDSRTQEMQQAEIETYQRANTNFDQQPVDFDWATEYEAGLKAAAERWQALETVSLAGVECRSTMCRVVAYTPSAQDADYFIRELYNALQAYEGGKYKPANSSSLRNLSAGETSVFITREGNTPSYY</sequence>
<evidence type="ECO:0000313" key="3">
    <source>
        <dbReference type="Proteomes" id="UP000009080"/>
    </source>
</evidence>
<dbReference type="Proteomes" id="UP000009080">
    <property type="component" value="Chromosome"/>
</dbReference>
<dbReference type="OrthoDB" id="6194775at2"/>
<name>C5BS00_TERTT</name>
<organism evidence="2 3">
    <name type="scientific">Teredinibacter turnerae (strain ATCC 39867 / T7901)</name>
    <dbReference type="NCBI Taxonomy" id="377629"/>
    <lineage>
        <taxon>Bacteria</taxon>
        <taxon>Pseudomonadati</taxon>
        <taxon>Pseudomonadota</taxon>
        <taxon>Gammaproteobacteria</taxon>
        <taxon>Cellvibrionales</taxon>
        <taxon>Cellvibrionaceae</taxon>
        <taxon>Teredinibacter</taxon>
    </lineage>
</organism>
<dbReference type="EMBL" id="CP001614">
    <property type="protein sequence ID" value="ACR14543.1"/>
    <property type="molecule type" value="Genomic_DNA"/>
</dbReference>
<dbReference type="HOGENOM" id="CLU_1214304_0_0_6"/>
<dbReference type="eggNOG" id="ENOG5030T20">
    <property type="taxonomic scope" value="Bacteria"/>
</dbReference>